<dbReference type="AlphaFoldDB" id="Q24CH7"/>
<dbReference type="InParanoid" id="Q24CH7"/>
<evidence type="ECO:0000313" key="3">
    <source>
        <dbReference type="Proteomes" id="UP000009168"/>
    </source>
</evidence>
<feature type="region of interest" description="Disordered" evidence="1">
    <location>
        <begin position="1"/>
        <end position="21"/>
    </location>
</feature>
<dbReference type="RefSeq" id="XP_001025728.1">
    <property type="nucleotide sequence ID" value="XM_001025728.3"/>
</dbReference>
<keyword evidence="3" id="KW-1185">Reference proteome</keyword>
<sequence length="246" mass="28463">MSHDFLGLTTKEPLNTEKDNPLSLNQRLSEDLKNCIKQLRNFQKKNRENNGVEGTQQNIYSSNNILPNGQGNGAISSVTNLNAISSFGGLNNNNNNNNLLSMQDLQNEEQKKPVKVHLWLHDDELKENRITELDTMRSFQVNPAFLGYDTERLKNDPSQKKIRIDIAATSNKDLFKPFEIPDPNINTQNQPFSIHHIEGYQNHQIQIPKYFRHKSKRMKMGERSTIIKKGKVFTIKYLPKEYIQQE</sequence>
<evidence type="ECO:0000313" key="2">
    <source>
        <dbReference type="EMBL" id="EAS05483.1"/>
    </source>
</evidence>
<organism evidence="2 3">
    <name type="scientific">Tetrahymena thermophila (strain SB210)</name>
    <dbReference type="NCBI Taxonomy" id="312017"/>
    <lineage>
        <taxon>Eukaryota</taxon>
        <taxon>Sar</taxon>
        <taxon>Alveolata</taxon>
        <taxon>Ciliophora</taxon>
        <taxon>Intramacronucleata</taxon>
        <taxon>Oligohymenophorea</taxon>
        <taxon>Hymenostomatida</taxon>
        <taxon>Tetrahymenina</taxon>
        <taxon>Tetrahymenidae</taxon>
        <taxon>Tetrahymena</taxon>
    </lineage>
</organism>
<dbReference type="HOGENOM" id="CLU_1130985_0_0_1"/>
<protein>
    <submittedName>
        <fullName evidence="2">Uncharacterized protein</fullName>
    </submittedName>
</protein>
<dbReference type="EMBL" id="GG662368">
    <property type="protein sequence ID" value="EAS05483.1"/>
    <property type="molecule type" value="Genomic_DNA"/>
</dbReference>
<evidence type="ECO:0000256" key="1">
    <source>
        <dbReference type="SAM" id="MobiDB-lite"/>
    </source>
</evidence>
<gene>
    <name evidence="2" type="ORF">TTHERM_00930640</name>
</gene>
<dbReference type="GeneID" id="7843932"/>
<accession>Q24CH7</accession>
<reference evidence="3" key="1">
    <citation type="journal article" date="2006" name="PLoS Biol.">
        <title>Macronuclear genome sequence of the ciliate Tetrahymena thermophila, a model eukaryote.</title>
        <authorList>
            <person name="Eisen J.A."/>
            <person name="Coyne R.S."/>
            <person name="Wu M."/>
            <person name="Wu D."/>
            <person name="Thiagarajan M."/>
            <person name="Wortman J.R."/>
            <person name="Badger J.H."/>
            <person name="Ren Q."/>
            <person name="Amedeo P."/>
            <person name="Jones K.M."/>
            <person name="Tallon L.J."/>
            <person name="Delcher A.L."/>
            <person name="Salzberg S.L."/>
            <person name="Silva J.C."/>
            <person name="Haas B.J."/>
            <person name="Majoros W.H."/>
            <person name="Farzad M."/>
            <person name="Carlton J.M."/>
            <person name="Smith R.K. Jr."/>
            <person name="Garg J."/>
            <person name="Pearlman R.E."/>
            <person name="Karrer K.M."/>
            <person name="Sun L."/>
            <person name="Manning G."/>
            <person name="Elde N.C."/>
            <person name="Turkewitz A.P."/>
            <person name="Asai D.J."/>
            <person name="Wilkes D.E."/>
            <person name="Wang Y."/>
            <person name="Cai H."/>
            <person name="Collins K."/>
            <person name="Stewart B.A."/>
            <person name="Lee S.R."/>
            <person name="Wilamowska K."/>
            <person name="Weinberg Z."/>
            <person name="Ruzzo W.L."/>
            <person name="Wloga D."/>
            <person name="Gaertig J."/>
            <person name="Frankel J."/>
            <person name="Tsao C.-C."/>
            <person name="Gorovsky M.A."/>
            <person name="Keeling P.J."/>
            <person name="Waller R.F."/>
            <person name="Patron N.J."/>
            <person name="Cherry J.M."/>
            <person name="Stover N.A."/>
            <person name="Krieger C.J."/>
            <person name="del Toro C."/>
            <person name="Ryder H.F."/>
            <person name="Williamson S.C."/>
            <person name="Barbeau R.A."/>
            <person name="Hamilton E.P."/>
            <person name="Orias E."/>
        </authorList>
    </citation>
    <scope>NUCLEOTIDE SEQUENCE [LARGE SCALE GENOMIC DNA]</scope>
    <source>
        <strain evidence="3">SB210</strain>
    </source>
</reference>
<dbReference type="Proteomes" id="UP000009168">
    <property type="component" value="Unassembled WGS sequence"/>
</dbReference>
<name>Q24CH7_TETTS</name>
<dbReference type="KEGG" id="tet:TTHERM_00930640"/>
<proteinExistence type="predicted"/>